<gene>
    <name evidence="3" type="ORF">BC751_1145</name>
</gene>
<dbReference type="OrthoDB" id="98874at2"/>
<dbReference type="Gene3D" id="2.60.40.3140">
    <property type="match status" value="1"/>
</dbReference>
<dbReference type="AlphaFoldDB" id="A0A4Q7P6I5"/>
<comment type="caution">
    <text evidence="3">The sequence shown here is derived from an EMBL/GenBank/DDBJ whole genome shotgun (WGS) entry which is preliminary data.</text>
</comment>
<dbReference type="Proteomes" id="UP000292209">
    <property type="component" value="Unassembled WGS sequence"/>
</dbReference>
<reference evidence="3 4" key="1">
    <citation type="submission" date="2019-02" db="EMBL/GenBank/DDBJ databases">
        <title>Genomic Encyclopedia of Archaeal and Bacterial Type Strains, Phase II (KMG-II): from individual species to whole genera.</title>
        <authorList>
            <person name="Goeker M."/>
        </authorList>
    </citation>
    <scope>NUCLEOTIDE SEQUENCE [LARGE SCALE GENOMIC DNA]</scope>
    <source>
        <strain evidence="3 4">DSM 21411</strain>
    </source>
</reference>
<dbReference type="Gene3D" id="2.60.120.1130">
    <property type="match status" value="1"/>
</dbReference>
<organism evidence="3 4">
    <name type="scientific">Cecembia calidifontis</name>
    <dbReference type="NCBI Taxonomy" id="1187080"/>
    <lineage>
        <taxon>Bacteria</taxon>
        <taxon>Pseudomonadati</taxon>
        <taxon>Bacteroidota</taxon>
        <taxon>Cytophagia</taxon>
        <taxon>Cytophagales</taxon>
        <taxon>Cyclobacteriaceae</taxon>
        <taxon>Cecembia</taxon>
    </lineage>
</organism>
<evidence type="ECO:0000313" key="3">
    <source>
        <dbReference type="EMBL" id="RZS95611.1"/>
    </source>
</evidence>
<accession>A0A4Q7P6I5</accession>
<dbReference type="InterPro" id="IPR024618">
    <property type="entry name" value="DUF3857"/>
</dbReference>
<feature type="domain" description="DUF3857" evidence="2">
    <location>
        <begin position="68"/>
        <end position="221"/>
    </location>
</feature>
<dbReference type="Pfam" id="PF12969">
    <property type="entry name" value="DUF3857"/>
    <property type="match status" value="1"/>
</dbReference>
<sequence length="647" mass="74210">MKNQRFFLFFLGILHFPLSILAQEMKFGKYSLTEINLQSVDFEPDANAVVLEEISKNQFMGTVQHADIHRRIKVLKETGKNQGNVSIRYYFGKTGIQDVSRLTAQTVNFVNGEERITKLSKSDFFEVELDNGWKEVRFTFPNVELGSILEYSYHKTDKSIAFLESWVFHNTIPTIKSTYSIDLPSYLNYRFLAQGEKTLNTPFKGQRDGLYSWTVKELPSIKEEPMMSNYRDYLEKIDFQLAGYAFVNSSEYGGRSGFKDTFTTWQDLTKFITELEEFIPYMKPNASLKGQLGNLNITGSNETQKAKEIYNHVLNNFTYSALGGYFPKNSLKAVLDSRKGSRAEINLTLMAYLRQNGLIANPLLISSKGNGRSRLVDTPFIDQFDQMIIHLKADGKDYYLDATNKSFPFGYLPFNMHVAYGYLLHDQNSGLVPINLMHRSGALQMTNMKMGEDGNFVASSTVRFSEYDALEKRNGISLSDEKKIKEHWFGSQQDKVSDFTILEKSEPRLQLEAKYSYIEKIGSQNSMVLISPFQLFRWSENPFKSEYRTFPIDFSYTFLDSYTTMIEIPEGFELDDYPENAEVALPGGDATFSYQVTTIDNTVKVSANINLKYPLVSPLIYAELKYFMEMITGKLTEPIILKQKVNP</sequence>
<dbReference type="Pfam" id="PF01841">
    <property type="entry name" value="Transglut_core"/>
    <property type="match status" value="1"/>
</dbReference>
<dbReference type="InterPro" id="IPR002931">
    <property type="entry name" value="Transglutaminase-like"/>
</dbReference>
<proteinExistence type="predicted"/>
<protein>
    <submittedName>
        <fullName evidence="3">Uncharacterized protein DUF3857</fullName>
    </submittedName>
</protein>
<evidence type="ECO:0000259" key="2">
    <source>
        <dbReference type="Pfam" id="PF12969"/>
    </source>
</evidence>
<feature type="domain" description="Transglutaminase-like" evidence="1">
    <location>
        <begin position="299"/>
        <end position="358"/>
    </location>
</feature>
<name>A0A4Q7P6I5_9BACT</name>
<dbReference type="Gene3D" id="3.10.620.30">
    <property type="match status" value="1"/>
</dbReference>
<keyword evidence="4" id="KW-1185">Reference proteome</keyword>
<dbReference type="RefSeq" id="WP_130274677.1">
    <property type="nucleotide sequence ID" value="NZ_SGXG01000001.1"/>
</dbReference>
<dbReference type="EMBL" id="SGXG01000001">
    <property type="protein sequence ID" value="RZS95611.1"/>
    <property type="molecule type" value="Genomic_DNA"/>
</dbReference>
<evidence type="ECO:0000313" key="4">
    <source>
        <dbReference type="Proteomes" id="UP000292209"/>
    </source>
</evidence>
<evidence type="ECO:0000259" key="1">
    <source>
        <dbReference type="Pfam" id="PF01841"/>
    </source>
</evidence>